<proteinExistence type="predicted"/>
<gene>
    <name evidence="1" type="ORF">AGR4A_Cc140003</name>
</gene>
<evidence type="ECO:0000313" key="1">
    <source>
        <dbReference type="EMBL" id="CVI14484.1"/>
    </source>
</evidence>
<dbReference type="AlphaFoldDB" id="A0A822UX85"/>
<reference evidence="1 2" key="1">
    <citation type="submission" date="2016-01" db="EMBL/GenBank/DDBJ databases">
        <authorList>
            <person name="Regsiter A."/>
            <person name="william w."/>
        </authorList>
    </citation>
    <scope>NUCLEOTIDE SEQUENCE [LARGE SCALE GENOMIC DNA]</scope>
    <source>
        <strain evidence="1 2">B6</strain>
    </source>
</reference>
<name>A0A822UX85_AGRTU</name>
<sequence length="36" mass="3943">MRGYGKIPSPLCGYDRPAVMLHSVQPLNAAGNYHVE</sequence>
<evidence type="ECO:0000313" key="2">
    <source>
        <dbReference type="Proteomes" id="UP000192074"/>
    </source>
</evidence>
<protein>
    <submittedName>
        <fullName evidence="1">Uncharacterized protein</fullName>
    </submittedName>
</protein>
<accession>A0A822UX85</accession>
<organism evidence="1 2">
    <name type="scientific">Agrobacterium tumefaciens str. B6</name>
    <dbReference type="NCBI Taxonomy" id="1183423"/>
    <lineage>
        <taxon>Bacteria</taxon>
        <taxon>Pseudomonadati</taxon>
        <taxon>Pseudomonadota</taxon>
        <taxon>Alphaproteobacteria</taxon>
        <taxon>Hyphomicrobiales</taxon>
        <taxon>Rhizobiaceae</taxon>
        <taxon>Rhizobium/Agrobacterium group</taxon>
        <taxon>Agrobacterium</taxon>
        <taxon>Agrobacterium tumefaciens complex</taxon>
    </lineage>
</organism>
<comment type="caution">
    <text evidence="1">The sequence shown here is derived from an EMBL/GenBank/DDBJ whole genome shotgun (WGS) entry which is preliminary data.</text>
</comment>
<dbReference type="EMBL" id="FCNL01000006">
    <property type="protein sequence ID" value="CVI14484.1"/>
    <property type="molecule type" value="Genomic_DNA"/>
</dbReference>
<dbReference type="Proteomes" id="UP000192074">
    <property type="component" value="Unassembled WGS sequence"/>
</dbReference>